<dbReference type="EMBL" id="JBEDUW010000005">
    <property type="protein sequence ID" value="KAK9926494.1"/>
    <property type="molecule type" value="Genomic_DNA"/>
</dbReference>
<comment type="caution">
    <text evidence="2">The sequence shown here is derived from an EMBL/GenBank/DDBJ whole genome shotgun (WGS) entry which is preliminary data.</text>
</comment>
<sequence length="183" mass="20529">MDPPMNFSSVRVFTLDELKFIFRIVYILPEHCDQGSLGRRRLPPADPSFGNNYASEITDFATTGYNRNPRGSARAVLGKRDGGLSDEMTLEYYGISHGTVLTVLQKIRVTIRIANNHFLGLIVNEDITVGTLKDYLRDQHGMDDIENKALEMEYEGKLVALDDRTYLWAAGIEEGTALSLVRA</sequence>
<dbReference type="CDD" id="cd17039">
    <property type="entry name" value="Ubl_ubiquitin_like"/>
    <property type="match status" value="1"/>
</dbReference>
<dbReference type="PROSITE" id="PS50053">
    <property type="entry name" value="UBIQUITIN_2"/>
    <property type="match status" value="1"/>
</dbReference>
<dbReference type="AlphaFoldDB" id="A0AAW1WR24"/>
<keyword evidence="3" id="KW-1185">Reference proteome</keyword>
<evidence type="ECO:0000313" key="2">
    <source>
        <dbReference type="EMBL" id="KAK9926494.1"/>
    </source>
</evidence>
<dbReference type="InterPro" id="IPR000626">
    <property type="entry name" value="Ubiquitin-like_dom"/>
</dbReference>
<organism evidence="2 3">
    <name type="scientific">Rubus argutus</name>
    <name type="common">Southern blackberry</name>
    <dbReference type="NCBI Taxonomy" id="59490"/>
    <lineage>
        <taxon>Eukaryota</taxon>
        <taxon>Viridiplantae</taxon>
        <taxon>Streptophyta</taxon>
        <taxon>Embryophyta</taxon>
        <taxon>Tracheophyta</taxon>
        <taxon>Spermatophyta</taxon>
        <taxon>Magnoliopsida</taxon>
        <taxon>eudicotyledons</taxon>
        <taxon>Gunneridae</taxon>
        <taxon>Pentapetalae</taxon>
        <taxon>rosids</taxon>
        <taxon>fabids</taxon>
        <taxon>Rosales</taxon>
        <taxon>Rosaceae</taxon>
        <taxon>Rosoideae</taxon>
        <taxon>Rosoideae incertae sedis</taxon>
        <taxon>Rubus</taxon>
    </lineage>
</organism>
<name>A0AAW1WR24_RUBAR</name>
<dbReference type="Proteomes" id="UP001457282">
    <property type="component" value="Unassembled WGS sequence"/>
</dbReference>
<reference evidence="2 3" key="1">
    <citation type="journal article" date="2023" name="G3 (Bethesda)">
        <title>A chromosome-length genome assembly and annotation of blackberry (Rubus argutus, cv. 'Hillquist').</title>
        <authorList>
            <person name="Bruna T."/>
            <person name="Aryal R."/>
            <person name="Dudchenko O."/>
            <person name="Sargent D.J."/>
            <person name="Mead D."/>
            <person name="Buti M."/>
            <person name="Cavallini A."/>
            <person name="Hytonen T."/>
            <person name="Andres J."/>
            <person name="Pham M."/>
            <person name="Weisz D."/>
            <person name="Mascagni F."/>
            <person name="Usai G."/>
            <person name="Natali L."/>
            <person name="Bassil N."/>
            <person name="Fernandez G.E."/>
            <person name="Lomsadze A."/>
            <person name="Armour M."/>
            <person name="Olukolu B."/>
            <person name="Poorten T."/>
            <person name="Britton C."/>
            <person name="Davik J."/>
            <person name="Ashrafi H."/>
            <person name="Aiden E.L."/>
            <person name="Borodovsky M."/>
            <person name="Worthington M."/>
        </authorList>
    </citation>
    <scope>NUCLEOTIDE SEQUENCE [LARGE SCALE GENOMIC DNA]</scope>
    <source>
        <strain evidence="2">PI 553951</strain>
    </source>
</reference>
<accession>A0AAW1WR24</accession>
<dbReference type="InterPro" id="IPR029071">
    <property type="entry name" value="Ubiquitin-like_domsf"/>
</dbReference>
<feature type="domain" description="Ubiquitin-like" evidence="1">
    <location>
        <begin position="107"/>
        <end position="183"/>
    </location>
</feature>
<evidence type="ECO:0000259" key="1">
    <source>
        <dbReference type="PROSITE" id="PS50053"/>
    </source>
</evidence>
<gene>
    <name evidence="2" type="ORF">M0R45_023722</name>
</gene>
<proteinExistence type="predicted"/>
<evidence type="ECO:0000313" key="3">
    <source>
        <dbReference type="Proteomes" id="UP001457282"/>
    </source>
</evidence>
<protein>
    <recommendedName>
        <fullName evidence="1">Ubiquitin-like domain-containing protein</fullName>
    </recommendedName>
</protein>
<dbReference type="SUPFAM" id="SSF54236">
    <property type="entry name" value="Ubiquitin-like"/>
    <property type="match status" value="1"/>
</dbReference>